<evidence type="ECO:0000313" key="2">
    <source>
        <dbReference type="Proteomes" id="UP000069205"/>
    </source>
</evidence>
<reference evidence="1 2" key="1">
    <citation type="journal article" date="2015" name="Proc. Natl. Acad. Sci. U.S.A.">
        <title>Expanded metabolic versatility of ubiquitous nitrite-oxidizing bacteria from the genus Nitrospira.</title>
        <authorList>
            <person name="Koch H."/>
            <person name="Lucker S."/>
            <person name="Albertsen M."/>
            <person name="Kitzinger K."/>
            <person name="Herbold C."/>
            <person name="Spieck E."/>
            <person name="Nielsen P.H."/>
            <person name="Wagner M."/>
            <person name="Daims H."/>
        </authorList>
    </citation>
    <scope>NUCLEOTIDE SEQUENCE [LARGE SCALE GENOMIC DNA]</scope>
    <source>
        <strain evidence="1 2">NSP M-1</strain>
    </source>
</reference>
<organism evidence="1 2">
    <name type="scientific">Nitrospira moscoviensis</name>
    <dbReference type="NCBI Taxonomy" id="42253"/>
    <lineage>
        <taxon>Bacteria</taxon>
        <taxon>Pseudomonadati</taxon>
        <taxon>Nitrospirota</taxon>
        <taxon>Nitrospiria</taxon>
        <taxon>Nitrospirales</taxon>
        <taxon>Nitrospiraceae</taxon>
        <taxon>Nitrospira</taxon>
    </lineage>
</organism>
<accession>A0A0K2GDA5</accession>
<protein>
    <submittedName>
        <fullName evidence="1">Uncharacterized protein</fullName>
    </submittedName>
</protein>
<proteinExistence type="predicted"/>
<dbReference type="AlphaFoldDB" id="A0A0K2GDA5"/>
<keyword evidence="2" id="KW-1185">Reference proteome</keyword>
<sequence length="426" mass="47672">MLSSFASDTPSGDRWHPIARCPMNGPSRTWIPVMLLGALLSGCLSPLAMHRAVLQYDETVRQVEAEMLLLNIARARHGLPIHFTGVSSVAATFDFRTQAGFGAQLFENGGPVFAKNFYTLNLGASVAENPTIGIVPIQGEEFTKRILTPIDEAKFDFLMTQGIEPAIIVRLLARGIAVEEGERRAFFLNLPHRRNEYAEFRRRVLHLSALNLARHLHVGPIEYEEPWPLPLDHPLTTQAFAKGYRWITDEAGGASQLSRRVIGRIAVTNYPLSSLSNEERQRLQQKAERHAGNYVLVDVRPGHPGGDYPWHGQIKLRSFNAIVHFVARGIADEPEFEVNRHSRTGPVLRNPDTTLKVYESSSPQFPAAFSITLEDRWYAVGRNGTPPEEESERAWNREAFAVLAQLYQMTVTDVGRVLTPPITIAK</sequence>
<dbReference type="EMBL" id="CP011801">
    <property type="protein sequence ID" value="ALA58930.1"/>
    <property type="molecule type" value="Genomic_DNA"/>
</dbReference>
<evidence type="ECO:0000313" key="1">
    <source>
        <dbReference type="EMBL" id="ALA58930.1"/>
    </source>
</evidence>
<dbReference type="KEGG" id="nmv:NITMOv2_2517"/>
<gene>
    <name evidence="1" type="ORF">NITMOv2_2517</name>
</gene>
<dbReference type="STRING" id="42253.NITMOv2_2517"/>
<name>A0A0K2GDA5_NITMO</name>
<dbReference type="Proteomes" id="UP000069205">
    <property type="component" value="Chromosome"/>
</dbReference>
<dbReference type="PATRIC" id="fig|42253.5.peg.2481"/>